<evidence type="ECO:0000313" key="1">
    <source>
        <dbReference type="EMBL" id="SFF36402.1"/>
    </source>
</evidence>
<dbReference type="RefSeq" id="WP_093715185.1">
    <property type="nucleotide sequence ID" value="NZ_FONG01000012.1"/>
</dbReference>
<dbReference type="InterPro" id="IPR026337">
    <property type="entry name" value="AKG_HExxH"/>
</dbReference>
<dbReference type="AlphaFoldDB" id="A0A1I2I2D3"/>
<organism evidence="1 2">
    <name type="scientific">Actinacidiphila alni</name>
    <dbReference type="NCBI Taxonomy" id="380248"/>
    <lineage>
        <taxon>Bacteria</taxon>
        <taxon>Bacillati</taxon>
        <taxon>Actinomycetota</taxon>
        <taxon>Actinomycetes</taxon>
        <taxon>Kitasatosporales</taxon>
        <taxon>Streptomycetaceae</taxon>
        <taxon>Actinacidiphila</taxon>
    </lineage>
</organism>
<dbReference type="EMBL" id="FONG01000012">
    <property type="protein sequence ID" value="SFF36402.1"/>
    <property type="molecule type" value="Genomic_DNA"/>
</dbReference>
<keyword evidence="2" id="KW-1185">Reference proteome</keyword>
<dbReference type="OrthoDB" id="796761at2"/>
<protein>
    <submittedName>
        <fullName evidence="1">HEXXH motif-containing protein</fullName>
    </submittedName>
</protein>
<dbReference type="Proteomes" id="UP000199323">
    <property type="component" value="Unassembled WGS sequence"/>
</dbReference>
<evidence type="ECO:0000313" key="2">
    <source>
        <dbReference type="Proteomes" id="UP000199323"/>
    </source>
</evidence>
<gene>
    <name evidence="1" type="ORF">SAMN05216251_112138</name>
</gene>
<accession>A0A1I2I2D3</accession>
<proteinExistence type="predicted"/>
<dbReference type="NCBIfam" id="TIGR04267">
    <property type="entry name" value="mod_HExxH"/>
    <property type="match status" value="1"/>
</dbReference>
<reference evidence="1 2" key="1">
    <citation type="submission" date="2016-10" db="EMBL/GenBank/DDBJ databases">
        <authorList>
            <person name="de Groot N.N."/>
        </authorList>
    </citation>
    <scope>NUCLEOTIDE SEQUENCE [LARGE SCALE GENOMIC DNA]</scope>
    <source>
        <strain evidence="1 2">CGMCC 4.3510</strain>
    </source>
</reference>
<name>A0A1I2I2D3_9ACTN</name>
<dbReference type="STRING" id="380248.SAMN05216251_112138"/>
<sequence>MTPAGPLADVGAVLPVLGSTGSGAQALELLVGHQRGRRLLVLRALLDAVRTAPAGALPEGTAERVLGDWRLLERAERADPAAARRVVHYPLTGAWAERSLRSLALAGGAPRAARALPHLGALAASAAARAGLRFSSEVPVRDGLLTLPTLGGYRTPKPSGTLRVDGDGNRLWLRPDADQPRRAVEVRRGADGVWRSAAPGWRPIQALWPDEDRPGGRPVLIDDADPYREEGGEGGRAGNPYGLAAAGRLTDEDRVRWRTAWREAQPWLRLGDGNRAREVAALLDCFVPLAGAGSAQYSATLGDAFGALLSSTPMGGLKMAAALVHELQHTKLLALAEVTALHTADDTARYWAPWRQDPRPFDGVFQGAYAHLALAGFHLDVALAATVPAQRETAWAAHCRCRLQVEAVLPQLLGSNRLTPQGRTLVNSMATYHTRLGRHTPPEGHLARATAYVETARVIWRRRHL</sequence>